<dbReference type="SMART" id="SM00347">
    <property type="entry name" value="HTH_MARR"/>
    <property type="match status" value="1"/>
</dbReference>
<dbReference type="InterPro" id="IPR000835">
    <property type="entry name" value="HTH_MarR-typ"/>
</dbReference>
<dbReference type="PRINTS" id="PR00598">
    <property type="entry name" value="HTHMARR"/>
</dbReference>
<sequence>MSTTDAGPGARSQTATDVWFTMNSLVRDQAKESRTRISEVIDIPFSRFRALRRVAVRPMTQRDLAEQMGVDASAMSGIVNDLVARGLVTREPDADDGRYKRVTVTDMGRRVVDEVTANPATAPDMFAALDEAQLRQLADLLDLLRAAAES</sequence>
<evidence type="ECO:0000259" key="4">
    <source>
        <dbReference type="PROSITE" id="PS50995"/>
    </source>
</evidence>
<evidence type="ECO:0000313" key="5">
    <source>
        <dbReference type="EMBL" id="MBM7278906.1"/>
    </source>
</evidence>
<reference evidence="5" key="1">
    <citation type="submission" date="2021-02" db="EMBL/GenBank/DDBJ databases">
        <title>Taxonomy, biology and ecology of Rhodococcus bacteria occurring in California pistachio and other woody hosts as revealed by genome sequence analyses.</title>
        <authorList>
            <person name="Riely B."/>
            <person name="Gai Y."/>
        </authorList>
    </citation>
    <scope>NUCLEOTIDE SEQUENCE</scope>
    <source>
        <strain evidence="5">BP-295</strain>
    </source>
</reference>
<evidence type="ECO:0000256" key="1">
    <source>
        <dbReference type="ARBA" id="ARBA00023015"/>
    </source>
</evidence>
<dbReference type="PROSITE" id="PS01117">
    <property type="entry name" value="HTH_MARR_1"/>
    <property type="match status" value="1"/>
</dbReference>
<dbReference type="RefSeq" id="WP_143932155.1">
    <property type="nucleotide sequence ID" value="NZ_CP059694.1"/>
</dbReference>
<dbReference type="SUPFAM" id="SSF46785">
    <property type="entry name" value="Winged helix' DNA-binding domain"/>
    <property type="match status" value="1"/>
</dbReference>
<dbReference type="InterPro" id="IPR036388">
    <property type="entry name" value="WH-like_DNA-bd_sf"/>
</dbReference>
<name>A0AAW4G6Y9_GORRU</name>
<organism evidence="5 6">
    <name type="scientific">Gordonia rubripertincta</name>
    <name type="common">Rhodococcus corallinus</name>
    <dbReference type="NCBI Taxonomy" id="36822"/>
    <lineage>
        <taxon>Bacteria</taxon>
        <taxon>Bacillati</taxon>
        <taxon>Actinomycetota</taxon>
        <taxon>Actinomycetes</taxon>
        <taxon>Mycobacteriales</taxon>
        <taxon>Gordoniaceae</taxon>
        <taxon>Gordonia</taxon>
    </lineage>
</organism>
<gene>
    <name evidence="5" type="ORF">JTZ10_14195</name>
</gene>
<protein>
    <submittedName>
        <fullName evidence="5">MarR family transcriptional regulator</fullName>
    </submittedName>
</protein>
<dbReference type="PANTHER" id="PTHR33164:SF94">
    <property type="entry name" value="TRANSCRIPTIONAL REGULATORY PROTEIN-RELATED"/>
    <property type="match status" value="1"/>
</dbReference>
<dbReference type="Gene3D" id="1.10.10.10">
    <property type="entry name" value="Winged helix-like DNA-binding domain superfamily/Winged helix DNA-binding domain"/>
    <property type="match status" value="1"/>
</dbReference>
<dbReference type="GO" id="GO:0006950">
    <property type="term" value="P:response to stress"/>
    <property type="evidence" value="ECO:0007669"/>
    <property type="project" value="TreeGrafter"/>
</dbReference>
<dbReference type="InterPro" id="IPR036390">
    <property type="entry name" value="WH_DNA-bd_sf"/>
</dbReference>
<dbReference type="InterPro" id="IPR039422">
    <property type="entry name" value="MarR/SlyA-like"/>
</dbReference>
<dbReference type="EMBL" id="JAFFGU010000005">
    <property type="protein sequence ID" value="MBM7278906.1"/>
    <property type="molecule type" value="Genomic_DNA"/>
</dbReference>
<keyword evidence="3" id="KW-0804">Transcription</keyword>
<feature type="domain" description="HTH marR-type" evidence="4">
    <location>
        <begin position="22"/>
        <end position="146"/>
    </location>
</feature>
<dbReference type="Proteomes" id="UP001195196">
    <property type="component" value="Unassembled WGS sequence"/>
</dbReference>
<evidence type="ECO:0000256" key="2">
    <source>
        <dbReference type="ARBA" id="ARBA00023125"/>
    </source>
</evidence>
<accession>A0AAW4G6Y9</accession>
<dbReference type="GO" id="GO:0003700">
    <property type="term" value="F:DNA-binding transcription factor activity"/>
    <property type="evidence" value="ECO:0007669"/>
    <property type="project" value="InterPro"/>
</dbReference>
<dbReference type="PANTHER" id="PTHR33164">
    <property type="entry name" value="TRANSCRIPTIONAL REGULATOR, MARR FAMILY"/>
    <property type="match status" value="1"/>
</dbReference>
<dbReference type="AlphaFoldDB" id="A0AAW4G6Y9"/>
<keyword evidence="1" id="KW-0805">Transcription regulation</keyword>
<evidence type="ECO:0000256" key="3">
    <source>
        <dbReference type="ARBA" id="ARBA00023163"/>
    </source>
</evidence>
<dbReference type="GO" id="GO:0003677">
    <property type="term" value="F:DNA binding"/>
    <property type="evidence" value="ECO:0007669"/>
    <property type="project" value="UniProtKB-KW"/>
</dbReference>
<dbReference type="InterPro" id="IPR023187">
    <property type="entry name" value="Tscrpt_reg_MarR-type_CS"/>
</dbReference>
<dbReference type="Pfam" id="PF12802">
    <property type="entry name" value="MarR_2"/>
    <property type="match status" value="1"/>
</dbReference>
<keyword evidence="2" id="KW-0238">DNA-binding</keyword>
<dbReference type="PROSITE" id="PS50995">
    <property type="entry name" value="HTH_MARR_2"/>
    <property type="match status" value="1"/>
</dbReference>
<dbReference type="InterPro" id="IPR011991">
    <property type="entry name" value="ArsR-like_HTH"/>
</dbReference>
<dbReference type="CDD" id="cd00090">
    <property type="entry name" value="HTH_ARSR"/>
    <property type="match status" value="1"/>
</dbReference>
<comment type="caution">
    <text evidence="5">The sequence shown here is derived from an EMBL/GenBank/DDBJ whole genome shotgun (WGS) entry which is preliminary data.</text>
</comment>
<proteinExistence type="predicted"/>
<evidence type="ECO:0000313" key="6">
    <source>
        <dbReference type="Proteomes" id="UP001195196"/>
    </source>
</evidence>